<dbReference type="Proteomes" id="UP000078070">
    <property type="component" value="Chromosome"/>
</dbReference>
<keyword evidence="5 8" id="KW-0560">Oxidoreductase</keyword>
<dbReference type="InterPro" id="IPR002347">
    <property type="entry name" value="SDR_fam"/>
</dbReference>
<evidence type="ECO:0000313" key="11">
    <source>
        <dbReference type="EMBL" id="ANG65286.1"/>
    </source>
</evidence>
<dbReference type="AlphaFoldDB" id="A0A1A9F4X9"/>
<comment type="similarity">
    <text evidence="2 8">Belongs to the short-chain dehydrogenases/reductases (SDR) family. FabI subfamily.</text>
</comment>
<feature type="active site" description="Proton acceptor" evidence="9">
    <location>
        <position position="144"/>
    </location>
</feature>
<sequence length="253" mass="26560">MDLSGKKGVVLGVANAQSIAFGCAMALGQAGAQLCISYQNEKARPHVAPLAEKLEAKIFQACDVAKADELEALFRAAGERWGSIDFVVHSIAWSPLDELHGRLLDSSAGGFARAMDISCHSFIRAARLAEALMPAGGTLLSMSYYGAEKVVDHYNMMGPIKAALESSVRYLAAELGGKNIRVHALSPGPMPTRAGSGIAHFDQLMDSSIARAPLHRLGTPADVGAMAAFLASDLAANITGGTHYVDAGDHIML</sequence>
<dbReference type="KEGG" id="mars:A8C75_14425"/>
<dbReference type="PANTHER" id="PTHR43159:SF2">
    <property type="entry name" value="ENOYL-[ACYL-CARRIER-PROTEIN] REDUCTASE [NADH], CHLOROPLASTIC"/>
    <property type="match status" value="1"/>
</dbReference>
<proteinExistence type="inferred from homology"/>
<accession>A0A1A9F4X9</accession>
<dbReference type="SUPFAM" id="SSF51735">
    <property type="entry name" value="NAD(P)-binding Rossmann-fold domains"/>
    <property type="match status" value="1"/>
</dbReference>
<dbReference type="PRINTS" id="PR00081">
    <property type="entry name" value="GDHRDH"/>
</dbReference>
<dbReference type="InterPro" id="IPR036291">
    <property type="entry name" value="NAD(P)-bd_dom_sf"/>
</dbReference>
<reference evidence="11 12" key="2">
    <citation type="journal article" date="2018" name="Int. J. Syst. Evol. Microbiol.">
        <title>Marinobacterium aestuarii sp. nov., a benzene-degrading marine bacterium isolated from estuary sediment.</title>
        <authorList>
            <person name="Bae S.S."/>
            <person name="Jung J."/>
            <person name="Chung D."/>
            <person name="Baek K."/>
        </authorList>
    </citation>
    <scope>NUCLEOTIDE SEQUENCE [LARGE SCALE GENOMIC DNA]</scope>
    <source>
        <strain evidence="11 12">ST58-10</strain>
    </source>
</reference>
<keyword evidence="8 10" id="KW-0520">NAD</keyword>
<evidence type="ECO:0000256" key="10">
    <source>
        <dbReference type="PIRSR" id="PIRSR000094-3"/>
    </source>
</evidence>
<feature type="binding site" evidence="10">
    <location>
        <begin position="18"/>
        <end position="19"/>
    </location>
    <ligand>
        <name>NAD(+)</name>
        <dbReference type="ChEBI" id="CHEBI:57540"/>
    </ligand>
</feature>
<feature type="binding site" evidence="10">
    <location>
        <position position="39"/>
    </location>
    <ligand>
        <name>NAD(+)</name>
        <dbReference type="ChEBI" id="CHEBI:57540"/>
    </ligand>
</feature>
<evidence type="ECO:0000256" key="2">
    <source>
        <dbReference type="ARBA" id="ARBA00009233"/>
    </source>
</evidence>
<dbReference type="InterPro" id="IPR014358">
    <property type="entry name" value="Enoyl-ACP_Rdtase_NADH"/>
</dbReference>
<comment type="pathway">
    <text evidence="1">Lipid metabolism; fatty acid biosynthesis.</text>
</comment>
<dbReference type="EMBL" id="CP015839">
    <property type="protein sequence ID" value="ANG65286.1"/>
    <property type="molecule type" value="Genomic_DNA"/>
</dbReference>
<dbReference type="CDD" id="cd05372">
    <property type="entry name" value="ENR_SDR"/>
    <property type="match status" value="1"/>
</dbReference>
<evidence type="ECO:0000256" key="6">
    <source>
        <dbReference type="ARBA" id="ARBA00023098"/>
    </source>
</evidence>
<dbReference type="GO" id="GO:0004318">
    <property type="term" value="F:enoyl-[acyl-carrier-protein] reductase (NADH) activity"/>
    <property type="evidence" value="ECO:0007669"/>
    <property type="project" value="UniProtKB-EC"/>
</dbReference>
<gene>
    <name evidence="11" type="ORF">A8C75_14425</name>
</gene>
<dbReference type="UniPathway" id="UPA00094"/>
<dbReference type="EC" id="1.3.1.9" evidence="8"/>
<organism evidence="11 12">
    <name type="scientific">Marinobacterium aestuarii</name>
    <dbReference type="NCBI Taxonomy" id="1821621"/>
    <lineage>
        <taxon>Bacteria</taxon>
        <taxon>Pseudomonadati</taxon>
        <taxon>Pseudomonadota</taxon>
        <taxon>Gammaproteobacteria</taxon>
        <taxon>Oceanospirillales</taxon>
        <taxon>Oceanospirillaceae</taxon>
        <taxon>Marinobacterium</taxon>
    </lineage>
</organism>
<name>A0A1A9F4X9_9GAMM</name>
<feature type="binding site" evidence="10">
    <location>
        <position position="161"/>
    </location>
    <ligand>
        <name>NAD(+)</name>
        <dbReference type="ChEBI" id="CHEBI:57540"/>
    </ligand>
</feature>
<keyword evidence="12" id="KW-1185">Reference proteome</keyword>
<evidence type="ECO:0000256" key="7">
    <source>
        <dbReference type="ARBA" id="ARBA00023160"/>
    </source>
</evidence>
<evidence type="ECO:0000256" key="3">
    <source>
        <dbReference type="ARBA" id="ARBA00022516"/>
    </source>
</evidence>
<evidence type="ECO:0000256" key="4">
    <source>
        <dbReference type="ARBA" id="ARBA00022832"/>
    </source>
</evidence>
<evidence type="ECO:0000256" key="9">
    <source>
        <dbReference type="PIRSR" id="PIRSR000094-1"/>
    </source>
</evidence>
<dbReference type="NCBIfam" id="NF005717">
    <property type="entry name" value="PRK07533.1"/>
    <property type="match status" value="1"/>
</dbReference>
<dbReference type="OrthoDB" id="9803628at2"/>
<keyword evidence="7 8" id="KW-0275">Fatty acid biosynthesis</keyword>
<evidence type="ECO:0000313" key="12">
    <source>
        <dbReference type="Proteomes" id="UP000078070"/>
    </source>
</evidence>
<dbReference type="Gene3D" id="1.10.8.400">
    <property type="entry name" value="Enoyl acyl carrier protein reductase"/>
    <property type="match status" value="1"/>
</dbReference>
<dbReference type="PROSITE" id="PS51257">
    <property type="entry name" value="PROKAR_LIPOPROTEIN"/>
    <property type="match status" value="1"/>
</dbReference>
<keyword evidence="4" id="KW-0276">Fatty acid metabolism</keyword>
<comment type="catalytic activity">
    <reaction evidence="8">
        <text>a 2,3-saturated acyl-[ACP] + NAD(+) = a (2E)-enoyl-[ACP] + NADH + H(+)</text>
        <dbReference type="Rhea" id="RHEA:10240"/>
        <dbReference type="Rhea" id="RHEA-COMP:9925"/>
        <dbReference type="Rhea" id="RHEA-COMP:9926"/>
        <dbReference type="ChEBI" id="CHEBI:15378"/>
        <dbReference type="ChEBI" id="CHEBI:57540"/>
        <dbReference type="ChEBI" id="CHEBI:57945"/>
        <dbReference type="ChEBI" id="CHEBI:78784"/>
        <dbReference type="ChEBI" id="CHEBI:78785"/>
        <dbReference type="EC" id="1.3.1.9"/>
    </reaction>
</comment>
<evidence type="ECO:0000256" key="5">
    <source>
        <dbReference type="ARBA" id="ARBA00023002"/>
    </source>
</evidence>
<feature type="binding site" evidence="10">
    <location>
        <begin position="63"/>
        <end position="64"/>
    </location>
    <ligand>
        <name>NAD(+)</name>
        <dbReference type="ChEBI" id="CHEBI:57540"/>
    </ligand>
</feature>
<evidence type="ECO:0000256" key="8">
    <source>
        <dbReference type="PIRNR" id="PIRNR000094"/>
    </source>
</evidence>
<feature type="binding site" evidence="10">
    <location>
        <position position="91"/>
    </location>
    <ligand>
        <name>NAD(+)</name>
        <dbReference type="ChEBI" id="CHEBI:57540"/>
    </ligand>
</feature>
<dbReference type="PIRSF" id="PIRSF000094">
    <property type="entry name" value="Enoyl-ACP_rdct"/>
    <property type="match status" value="1"/>
</dbReference>
<keyword evidence="6" id="KW-0443">Lipid metabolism</keyword>
<keyword evidence="3 8" id="KW-0444">Lipid biosynthesis</keyword>
<dbReference type="PANTHER" id="PTHR43159">
    <property type="entry name" value="ENOYL-[ACYL-CARRIER-PROTEIN] REDUCTASE"/>
    <property type="match status" value="1"/>
</dbReference>
<evidence type="ECO:0000256" key="1">
    <source>
        <dbReference type="ARBA" id="ARBA00005194"/>
    </source>
</evidence>
<reference evidence="12" key="1">
    <citation type="submission" date="2016-05" db="EMBL/GenBank/DDBJ databases">
        <authorList>
            <person name="Baek K."/>
            <person name="Yang S.-J."/>
        </authorList>
    </citation>
    <scope>NUCLEOTIDE SEQUENCE [LARGE SCALE GENOMIC DNA]</scope>
    <source>
        <strain evidence="12">ST58-10</strain>
    </source>
</reference>
<feature type="binding site" evidence="10">
    <location>
        <position position="12"/>
    </location>
    <ligand>
        <name>NAD(+)</name>
        <dbReference type="ChEBI" id="CHEBI:57540"/>
    </ligand>
</feature>
<protein>
    <recommendedName>
        <fullName evidence="8">Enoyl-[acyl-carrier-protein] reductase [NADH]</fullName>
        <ecNumber evidence="8">1.3.1.9</ecNumber>
    </recommendedName>
</protein>
<feature type="active site" description="Proton acceptor" evidence="9">
    <location>
        <position position="154"/>
    </location>
</feature>
<dbReference type="GO" id="GO:0006633">
    <property type="term" value="P:fatty acid biosynthetic process"/>
    <property type="evidence" value="ECO:0007669"/>
    <property type="project" value="UniProtKB-UniPathway"/>
</dbReference>
<dbReference type="Gene3D" id="3.40.50.720">
    <property type="entry name" value="NAD(P)-binding Rossmann-like Domain"/>
    <property type="match status" value="1"/>
</dbReference>
<dbReference type="STRING" id="1821621.A8C75_14425"/>
<dbReference type="Pfam" id="PF13561">
    <property type="entry name" value="adh_short_C2"/>
    <property type="match status" value="1"/>
</dbReference>